<gene>
    <name evidence="1" type="ORF">J506_3010</name>
</gene>
<sequence>MLVEKFDFIELLRLAIAQGKAEGKKISKDVVLGELALLSPAAKLWATVLIEKVDFERIAIITPAQKQTETFYSKYDFNFQTERRIEDIPGKVEFVRGEIKSGNFFRARNKLAVEIHKEMVKKKFTPTNAQGDLTNLAKGMAEIILRGHVFVKAMCGVCQGLGKIETFGLNGFPNGARFCEKCNGTGKRPYTLKEKMNIAGIDATKTAYIKSYQKFELFGESIVAEWENEIRTRISRSFRFELPDSQETYA</sequence>
<proteinExistence type="predicted"/>
<dbReference type="Proteomes" id="UP000021108">
    <property type="component" value="Unassembled WGS sequence"/>
</dbReference>
<accession>A0A009QFM0</accession>
<dbReference type="RefSeq" id="WP_000959662.1">
    <property type="nucleotide sequence ID" value="NZ_JEXD01000031.1"/>
</dbReference>
<comment type="caution">
    <text evidence="1">The sequence shown here is derived from an EMBL/GenBank/DDBJ whole genome shotgun (WGS) entry which is preliminary data.</text>
</comment>
<dbReference type="AlphaFoldDB" id="A0A009QFM0"/>
<evidence type="ECO:0000313" key="2">
    <source>
        <dbReference type="Proteomes" id="UP000021108"/>
    </source>
</evidence>
<organism evidence="1 2">
    <name type="scientific">Acinetobacter baumannii 625974</name>
    <dbReference type="NCBI Taxonomy" id="1310607"/>
    <lineage>
        <taxon>Bacteria</taxon>
        <taxon>Pseudomonadati</taxon>
        <taxon>Pseudomonadota</taxon>
        <taxon>Gammaproteobacteria</taxon>
        <taxon>Moraxellales</taxon>
        <taxon>Moraxellaceae</taxon>
        <taxon>Acinetobacter</taxon>
        <taxon>Acinetobacter calcoaceticus/baumannii complex</taxon>
    </lineage>
</organism>
<reference evidence="1 2" key="1">
    <citation type="submission" date="2014-02" db="EMBL/GenBank/DDBJ databases">
        <title>Comparative genomics and transcriptomics to identify genetic mechanisms underlying the emergence of carbapenem resistant Acinetobacter baumannii (CRAb).</title>
        <authorList>
            <person name="Harris A.D."/>
            <person name="Johnson K.J."/>
            <person name="George J."/>
            <person name="Shefchek K."/>
            <person name="Daugherty S.C."/>
            <person name="Parankush S."/>
            <person name="Sadzewicz L."/>
            <person name="Tallon L."/>
            <person name="Sengamalay N."/>
            <person name="Hazen T.H."/>
            <person name="Rasko D.A."/>
        </authorList>
    </citation>
    <scope>NUCLEOTIDE SEQUENCE [LARGE SCALE GENOMIC DNA]</scope>
    <source>
        <strain evidence="1 2">625974</strain>
    </source>
</reference>
<name>A0A009QFM0_ACIBA</name>
<dbReference type="PATRIC" id="fig|1310607.3.peg.2914"/>
<protein>
    <submittedName>
        <fullName evidence="1">Uncharacterized protein</fullName>
    </submittedName>
</protein>
<evidence type="ECO:0000313" key="1">
    <source>
        <dbReference type="EMBL" id="EXC05825.1"/>
    </source>
</evidence>
<dbReference type="EMBL" id="JEXD01000031">
    <property type="protein sequence ID" value="EXC05825.1"/>
    <property type="molecule type" value="Genomic_DNA"/>
</dbReference>